<evidence type="ECO:0000313" key="1">
    <source>
        <dbReference type="EMBL" id="KAK2958034.1"/>
    </source>
</evidence>
<accession>A0ABQ9Y2S1</accession>
<comment type="caution">
    <text evidence="1">The sequence shown here is derived from an EMBL/GenBank/DDBJ whole genome shotgun (WGS) entry which is preliminary data.</text>
</comment>
<dbReference type="EMBL" id="JARBJD010000041">
    <property type="protein sequence ID" value="KAK2958034.1"/>
    <property type="molecule type" value="Genomic_DNA"/>
</dbReference>
<gene>
    <name evidence="1" type="ORF">BLNAU_6960</name>
</gene>
<reference evidence="1 2" key="1">
    <citation type="journal article" date="2022" name="bioRxiv">
        <title>Genomics of Preaxostyla Flagellates Illuminates Evolutionary Transitions and the Path Towards Mitochondrial Loss.</title>
        <authorList>
            <person name="Novak L.V.F."/>
            <person name="Treitli S.C."/>
            <person name="Pyrih J."/>
            <person name="Halakuc P."/>
            <person name="Pipaliya S.V."/>
            <person name="Vacek V."/>
            <person name="Brzon O."/>
            <person name="Soukal P."/>
            <person name="Eme L."/>
            <person name="Dacks J.B."/>
            <person name="Karnkowska A."/>
            <person name="Elias M."/>
            <person name="Hampl V."/>
        </authorList>
    </citation>
    <scope>NUCLEOTIDE SEQUENCE [LARGE SCALE GENOMIC DNA]</scope>
    <source>
        <strain evidence="1">NAU3</strain>
        <tissue evidence="1">Gut</tissue>
    </source>
</reference>
<protein>
    <submittedName>
        <fullName evidence="1">Uncharacterized protein</fullName>
    </submittedName>
</protein>
<name>A0ABQ9Y2S1_9EUKA</name>
<organism evidence="1 2">
    <name type="scientific">Blattamonas nauphoetae</name>
    <dbReference type="NCBI Taxonomy" id="2049346"/>
    <lineage>
        <taxon>Eukaryota</taxon>
        <taxon>Metamonada</taxon>
        <taxon>Preaxostyla</taxon>
        <taxon>Oxymonadida</taxon>
        <taxon>Blattamonas</taxon>
    </lineage>
</organism>
<dbReference type="Proteomes" id="UP001281761">
    <property type="component" value="Unassembled WGS sequence"/>
</dbReference>
<keyword evidence="2" id="KW-1185">Reference proteome</keyword>
<proteinExistence type="predicted"/>
<sequence>MFCFFLTSSIVALRVGRYNFPVEQLTHNGTNYKAELEHEILHFNFLAAAERPEGCFEEEPTVAVSVTKGDLEVCISLGILEAVNYSLIQDAPSRQPKGIKVVYPGDRYQDITFEILCNRVEKRSVRRTKPFEYLITWQHPAGCPRLSSTKSSKFSQI</sequence>
<evidence type="ECO:0000313" key="2">
    <source>
        <dbReference type="Proteomes" id="UP001281761"/>
    </source>
</evidence>